<evidence type="ECO:0000313" key="1">
    <source>
        <dbReference type="EMBL" id="TYP80287.1"/>
    </source>
</evidence>
<accession>A0A5D3YB72</accession>
<dbReference type="RefSeq" id="WP_052752121.1">
    <property type="nucleotide sequence ID" value="NZ_CBDIPD010000096.1"/>
</dbReference>
<dbReference type="AlphaFoldDB" id="A0A5D3YB72"/>
<comment type="caution">
    <text evidence="1">The sequence shown here is derived from an EMBL/GenBank/DDBJ whole genome shotgun (WGS) entry which is preliminary data.</text>
</comment>
<dbReference type="OrthoDB" id="9807210at2"/>
<reference evidence="1 2" key="1">
    <citation type="submission" date="2019-07" db="EMBL/GenBank/DDBJ databases">
        <title>Active sludge and wastewater microbial communities from Klosterneuburg, Austria.</title>
        <authorList>
            <person name="Wagner M."/>
        </authorList>
    </citation>
    <scope>NUCLEOTIDE SEQUENCE [LARGE SCALE GENOMIC DNA]</scope>
    <source>
        <strain evidence="1 2">Nm2</strain>
    </source>
</reference>
<proteinExistence type="predicted"/>
<sequence length="151" mass="16579">MNCRPPDPDDCWLNTCVFPLFNPDIALTETEAYAGVRLSALDLINTGVTTTVDWSHAFTPQFVRGNIRALGDSGLRFVFAHLGNADPASIADIKLVKQTLIDPNPRATFQVASHLSETLQADLTAMSKLAKELGVILHVHLLENIVQREDN</sequence>
<dbReference type="Gene3D" id="3.20.20.140">
    <property type="entry name" value="Metal-dependent hydrolases"/>
    <property type="match status" value="1"/>
</dbReference>
<name>A0A5D3YB72_9PROT</name>
<dbReference type="SUPFAM" id="SSF51556">
    <property type="entry name" value="Metallo-dependent hydrolases"/>
    <property type="match status" value="1"/>
</dbReference>
<dbReference type="Proteomes" id="UP000324176">
    <property type="component" value="Unassembled WGS sequence"/>
</dbReference>
<gene>
    <name evidence="1" type="ORF">BCL69_106114</name>
</gene>
<evidence type="ECO:0000313" key="2">
    <source>
        <dbReference type="Proteomes" id="UP000324176"/>
    </source>
</evidence>
<dbReference type="EMBL" id="VNHT01000061">
    <property type="protein sequence ID" value="TYP80287.1"/>
    <property type="molecule type" value="Genomic_DNA"/>
</dbReference>
<protein>
    <submittedName>
        <fullName evidence="1">5-methylthioadenosine/S-adenosylhomocysteine deaminase</fullName>
    </submittedName>
</protein>
<dbReference type="InterPro" id="IPR032466">
    <property type="entry name" value="Metal_Hydrolase"/>
</dbReference>
<organism evidence="1 2">
    <name type="scientific">Nitrosomonas communis</name>
    <dbReference type="NCBI Taxonomy" id="44574"/>
    <lineage>
        <taxon>Bacteria</taxon>
        <taxon>Pseudomonadati</taxon>
        <taxon>Pseudomonadota</taxon>
        <taxon>Betaproteobacteria</taxon>
        <taxon>Nitrosomonadales</taxon>
        <taxon>Nitrosomonadaceae</taxon>
        <taxon>Nitrosomonas</taxon>
    </lineage>
</organism>